<dbReference type="GO" id="GO:0006879">
    <property type="term" value="P:intracellular iron ion homeostasis"/>
    <property type="evidence" value="ECO:0007669"/>
    <property type="project" value="TreeGrafter"/>
</dbReference>
<dbReference type="RefSeq" id="XP_066068251.1">
    <property type="nucleotide sequence ID" value="XM_066212154.1"/>
</dbReference>
<evidence type="ECO:0000256" key="6">
    <source>
        <dbReference type="ARBA" id="ARBA00022692"/>
    </source>
</evidence>
<evidence type="ECO:0000313" key="18">
    <source>
        <dbReference type="Proteomes" id="UP000094043"/>
    </source>
</evidence>
<feature type="region of interest" description="Disordered" evidence="14">
    <location>
        <begin position="662"/>
        <end position="695"/>
    </location>
</feature>
<evidence type="ECO:0000256" key="2">
    <source>
        <dbReference type="ARBA" id="ARBA00006278"/>
    </source>
</evidence>
<keyword evidence="10" id="KW-0406">Ion transport</keyword>
<comment type="similarity">
    <text evidence="2">Belongs to the ferric reductase (FRE) family.</text>
</comment>
<organism evidence="17 18">
    <name type="scientific">Cryptococcus depauperatus CBS 7841</name>
    <dbReference type="NCBI Taxonomy" id="1295531"/>
    <lineage>
        <taxon>Eukaryota</taxon>
        <taxon>Fungi</taxon>
        <taxon>Dikarya</taxon>
        <taxon>Basidiomycota</taxon>
        <taxon>Agaricomycotina</taxon>
        <taxon>Tremellomycetes</taxon>
        <taxon>Tremellales</taxon>
        <taxon>Cryptococcaceae</taxon>
        <taxon>Cryptococcus</taxon>
    </lineage>
</organism>
<protein>
    <recommendedName>
        <fullName evidence="3">ferric-chelate reductase (NADPH)</fullName>
        <ecNumber evidence="3">1.16.1.9</ecNumber>
    </recommendedName>
</protein>
<feature type="compositionally biased region" description="Polar residues" evidence="14">
    <location>
        <begin position="760"/>
        <end position="774"/>
    </location>
</feature>
<feature type="transmembrane region" description="Helical" evidence="15">
    <location>
        <begin position="253"/>
        <end position="273"/>
    </location>
</feature>
<keyword evidence="6 15" id="KW-0812">Transmembrane</keyword>
<evidence type="ECO:0000256" key="11">
    <source>
        <dbReference type="ARBA" id="ARBA00023136"/>
    </source>
</evidence>
<dbReference type="SUPFAM" id="SSF63380">
    <property type="entry name" value="Riboflavin synthase domain-like"/>
    <property type="match status" value="1"/>
</dbReference>
<dbReference type="InterPro" id="IPR017927">
    <property type="entry name" value="FAD-bd_FR_type"/>
</dbReference>
<feature type="region of interest" description="Disordered" evidence="14">
    <location>
        <begin position="736"/>
        <end position="774"/>
    </location>
</feature>
<dbReference type="GO" id="GO:0015677">
    <property type="term" value="P:copper ion import"/>
    <property type="evidence" value="ECO:0007669"/>
    <property type="project" value="TreeGrafter"/>
</dbReference>
<feature type="transmembrane region" description="Helical" evidence="15">
    <location>
        <begin position="61"/>
        <end position="78"/>
    </location>
</feature>
<comment type="catalytic activity">
    <reaction evidence="13">
        <text>2 a Fe(II)-siderophore + NADP(+) + H(+) = 2 a Fe(III)-siderophore + NADPH</text>
        <dbReference type="Rhea" id="RHEA:28795"/>
        <dbReference type="Rhea" id="RHEA-COMP:11342"/>
        <dbReference type="Rhea" id="RHEA-COMP:11344"/>
        <dbReference type="ChEBI" id="CHEBI:15378"/>
        <dbReference type="ChEBI" id="CHEBI:29033"/>
        <dbReference type="ChEBI" id="CHEBI:29034"/>
        <dbReference type="ChEBI" id="CHEBI:57783"/>
        <dbReference type="ChEBI" id="CHEBI:58349"/>
        <dbReference type="EC" id="1.16.1.9"/>
    </reaction>
</comment>
<dbReference type="InterPro" id="IPR013130">
    <property type="entry name" value="Fe3_Rdtase_TM_dom"/>
</dbReference>
<dbReference type="GO" id="GO:0052851">
    <property type="term" value="F:ferric-chelate reductase (NADPH) activity"/>
    <property type="evidence" value="ECO:0007669"/>
    <property type="project" value="UniProtKB-EC"/>
</dbReference>
<gene>
    <name evidence="17" type="ORF">L203_102734</name>
</gene>
<feature type="transmembrane region" description="Helical" evidence="15">
    <location>
        <begin position="280"/>
        <end position="300"/>
    </location>
</feature>
<name>A0AAJ8JSH6_9TREE</name>
<evidence type="ECO:0000256" key="8">
    <source>
        <dbReference type="ARBA" id="ARBA00022989"/>
    </source>
</evidence>
<evidence type="ECO:0000256" key="5">
    <source>
        <dbReference type="ARBA" id="ARBA00022475"/>
    </source>
</evidence>
<keyword evidence="12" id="KW-0325">Glycoprotein</keyword>
<feature type="domain" description="FAD-binding FR-type" evidence="16">
    <location>
        <begin position="443"/>
        <end position="574"/>
    </location>
</feature>
<reference evidence="17" key="1">
    <citation type="submission" date="2016-06" db="EMBL/GenBank/DDBJ databases">
        <authorList>
            <person name="Cuomo C."/>
            <person name="Litvintseva A."/>
            <person name="Heitman J."/>
            <person name="Chen Y."/>
            <person name="Sun S."/>
            <person name="Springer D."/>
            <person name="Dromer F."/>
            <person name="Young S."/>
            <person name="Zeng Q."/>
            <person name="Chapman S."/>
            <person name="Gujja S."/>
            <person name="Saif S."/>
            <person name="Birren B."/>
        </authorList>
    </citation>
    <scope>NUCLEOTIDE SEQUENCE</scope>
    <source>
        <strain evidence="17">CBS 7841</strain>
    </source>
</reference>
<dbReference type="GO" id="GO:0006826">
    <property type="term" value="P:iron ion transport"/>
    <property type="evidence" value="ECO:0007669"/>
    <property type="project" value="TreeGrafter"/>
</dbReference>
<dbReference type="InterPro" id="IPR017938">
    <property type="entry name" value="Riboflavin_synthase-like_b-brl"/>
</dbReference>
<evidence type="ECO:0000256" key="3">
    <source>
        <dbReference type="ARBA" id="ARBA00012668"/>
    </source>
</evidence>
<keyword evidence="4" id="KW-0813">Transport</keyword>
<sequence>MTVTGSISAKIAASSYVPPYKATTSFAQSPDVTGSVDPTISTGLSGAPYTTAYLEAHRMRYVYIMWFIFAAIALLYAISHHIRLSGGSLGAIYTKWGIRRKAFGRPSNGRRGMVLPSNNIMVSIAILVAIPVALTLVGPDYVKPNLSVFNYTKRAFVPYTINKAFWTSGNRFGDMAFALIPLVVLFALKAPPFAVFCLRPFTHLFHDKLVLFHRVAAWLVWAITTVHVILWTIQLFKDQHDGKAVWFTMWRNYRFVFGCIAYGLMTALMVASLKPARKHAFSISHTLFWSAARLFVLPFITRCSGGGWLQRSFYGLAKGQRSKYDALIPGKPYDDKTYHLQSLLQSNPYMSSQYGGNYVGKKLPPVITVEEGPTSDFNMSRSSTMNTKDVPHSSGHGYDDDFIRPLAAYDAQNDEQSYSPMMINHEQVNSISPVVHNSPAYPPIIIPLGYAQAQLLPSRTVRLTIRVARPFSWAPGQSVLLYLPEISRFQSHPFTILNNGPAEIVLLVKARKGLTKKLFELVRKRTLAAIELHAQDKRISLASLRPGNGECPMNVPPIFLKAQLDGPMGSSERVRWKEHSTVMIVCGGSGVSFGASICEYVCETIKNRIGKTQRVRFCWVVREYAEIAWVAGQLRKCQDMISADQLQIDIFVTNGKRTKDDFAPPKPVFTRAMHSRTNSYDSAASEMSTDTHTDSDEAVDATLQDSYADIIDLTNYEDEEDIDDAIENQLSSKLENQGKLRRARSRRVATGGRLAKPKAAQTQTPSYPPTQLQSQYDLPDEQHYLSTYSDRHVTHDNGLNSIHDIQPTKASKSYAVSPILPEPIFTQNQSMSSPRESWEPYAKRLSTKSMVESAYNSYDPFAGLAHSGRSGGHLYSPSITQSVLEDTQSFTDDSVRKFPVRDSFSQTSRTQSMVLLQNMDQGDPTGDAGFWIDEADYAAMSRLSEMARVGKPKLSIVLEEEIDLAKGSLIVATCGPVTLNTVVRNLVSKHISPSRIRHGDRRGHVVVYSEDYEG</sequence>
<keyword evidence="5" id="KW-1003">Cell membrane</keyword>
<dbReference type="Pfam" id="PF01794">
    <property type="entry name" value="Ferric_reduct"/>
    <property type="match status" value="1"/>
</dbReference>
<dbReference type="EC" id="1.16.1.9" evidence="3"/>
<evidence type="ECO:0000256" key="7">
    <source>
        <dbReference type="ARBA" id="ARBA00022982"/>
    </source>
</evidence>
<reference evidence="17" key="2">
    <citation type="journal article" date="2022" name="Elife">
        <title>Obligate sexual reproduction of a homothallic fungus closely related to the Cryptococcus pathogenic species complex.</title>
        <authorList>
            <person name="Passer A.R."/>
            <person name="Clancey S.A."/>
            <person name="Shea T."/>
            <person name="David-Palma M."/>
            <person name="Averette A.F."/>
            <person name="Boekhout T."/>
            <person name="Porcel B.M."/>
            <person name="Nowrousian M."/>
            <person name="Cuomo C.A."/>
            <person name="Sun S."/>
            <person name="Heitman J."/>
            <person name="Coelho M.A."/>
        </authorList>
    </citation>
    <scope>NUCLEOTIDE SEQUENCE</scope>
    <source>
        <strain evidence="17">CBS 7841</strain>
    </source>
</reference>
<dbReference type="Pfam" id="PF08030">
    <property type="entry name" value="NAD_binding_6"/>
    <property type="match status" value="1"/>
</dbReference>
<dbReference type="PANTHER" id="PTHR32361">
    <property type="entry name" value="FERRIC/CUPRIC REDUCTASE TRANSMEMBRANE COMPONENT"/>
    <property type="match status" value="1"/>
</dbReference>
<evidence type="ECO:0000313" key="17">
    <source>
        <dbReference type="EMBL" id="WVN87551.1"/>
    </source>
</evidence>
<dbReference type="Proteomes" id="UP000094043">
    <property type="component" value="Chromosome 3"/>
</dbReference>
<feature type="compositionally biased region" description="Polar residues" evidence="14">
    <location>
        <begin position="375"/>
        <end position="387"/>
    </location>
</feature>
<reference evidence="17" key="3">
    <citation type="submission" date="2024-01" db="EMBL/GenBank/DDBJ databases">
        <authorList>
            <person name="Coelho M.A."/>
            <person name="David-Palma M."/>
            <person name="Shea T."/>
            <person name="Sun S."/>
            <person name="Cuomo C.A."/>
            <person name="Heitman J."/>
        </authorList>
    </citation>
    <scope>NUCLEOTIDE SEQUENCE</scope>
    <source>
        <strain evidence="17">CBS 7841</strain>
    </source>
</reference>
<dbReference type="PANTHER" id="PTHR32361:SF9">
    <property type="entry name" value="FERRIC REDUCTASE TRANSMEMBRANE COMPONENT 3-RELATED"/>
    <property type="match status" value="1"/>
</dbReference>
<accession>A0AAJ8JSH6</accession>
<proteinExistence type="inferred from homology"/>
<evidence type="ECO:0000256" key="1">
    <source>
        <dbReference type="ARBA" id="ARBA00004651"/>
    </source>
</evidence>
<dbReference type="Pfam" id="PF08022">
    <property type="entry name" value="FAD_binding_8"/>
    <property type="match status" value="1"/>
</dbReference>
<evidence type="ECO:0000256" key="4">
    <source>
        <dbReference type="ARBA" id="ARBA00022448"/>
    </source>
</evidence>
<keyword evidence="9" id="KW-0560">Oxidoreductase</keyword>
<comment type="subcellular location">
    <subcellularLocation>
        <location evidence="1">Cell membrane</location>
        <topology evidence="1">Multi-pass membrane protein</topology>
    </subcellularLocation>
</comment>
<evidence type="ECO:0000256" key="12">
    <source>
        <dbReference type="ARBA" id="ARBA00023180"/>
    </source>
</evidence>
<evidence type="ECO:0000256" key="10">
    <source>
        <dbReference type="ARBA" id="ARBA00023065"/>
    </source>
</evidence>
<dbReference type="GeneID" id="91086945"/>
<dbReference type="PROSITE" id="PS51384">
    <property type="entry name" value="FAD_FR"/>
    <property type="match status" value="1"/>
</dbReference>
<feature type="region of interest" description="Disordered" evidence="14">
    <location>
        <begin position="374"/>
        <end position="394"/>
    </location>
</feature>
<keyword evidence="8 15" id="KW-1133">Transmembrane helix</keyword>
<dbReference type="KEGG" id="cdep:91086945"/>
<dbReference type="EMBL" id="CP143786">
    <property type="protein sequence ID" value="WVN87551.1"/>
    <property type="molecule type" value="Genomic_DNA"/>
</dbReference>
<dbReference type="Gene3D" id="3.40.50.80">
    <property type="entry name" value="Nucleotide-binding domain of ferredoxin-NADP reductase (FNR) module"/>
    <property type="match status" value="1"/>
</dbReference>
<keyword evidence="7" id="KW-0249">Electron transport</keyword>
<dbReference type="InterPro" id="IPR013121">
    <property type="entry name" value="Fe_red_NAD-bd_6"/>
</dbReference>
<evidence type="ECO:0000256" key="15">
    <source>
        <dbReference type="SAM" id="Phobius"/>
    </source>
</evidence>
<evidence type="ECO:0000256" key="9">
    <source>
        <dbReference type="ARBA" id="ARBA00023002"/>
    </source>
</evidence>
<dbReference type="CDD" id="cd06186">
    <property type="entry name" value="NOX_Duox_like_FAD_NADP"/>
    <property type="match status" value="1"/>
</dbReference>
<dbReference type="InterPro" id="IPR051410">
    <property type="entry name" value="Ferric/Cupric_Reductase"/>
</dbReference>
<feature type="transmembrane region" description="Helical" evidence="15">
    <location>
        <begin position="120"/>
        <end position="138"/>
    </location>
</feature>
<dbReference type="InterPro" id="IPR013112">
    <property type="entry name" value="FAD-bd_8"/>
</dbReference>
<feature type="transmembrane region" description="Helical" evidence="15">
    <location>
        <begin position="175"/>
        <end position="198"/>
    </location>
</feature>
<evidence type="ECO:0000259" key="16">
    <source>
        <dbReference type="PROSITE" id="PS51384"/>
    </source>
</evidence>
<keyword evidence="11 15" id="KW-0472">Membrane</keyword>
<feature type="compositionally biased region" description="Polar residues" evidence="14">
    <location>
        <begin position="675"/>
        <end position="688"/>
    </location>
</feature>
<dbReference type="AlphaFoldDB" id="A0AAJ8JSH6"/>
<feature type="transmembrane region" description="Helical" evidence="15">
    <location>
        <begin position="210"/>
        <end position="233"/>
    </location>
</feature>
<dbReference type="InterPro" id="IPR039261">
    <property type="entry name" value="FNR_nucleotide-bd"/>
</dbReference>
<evidence type="ECO:0000256" key="13">
    <source>
        <dbReference type="ARBA" id="ARBA00048483"/>
    </source>
</evidence>
<keyword evidence="18" id="KW-1185">Reference proteome</keyword>
<dbReference type="GO" id="GO:0005886">
    <property type="term" value="C:plasma membrane"/>
    <property type="evidence" value="ECO:0007669"/>
    <property type="project" value="UniProtKB-SubCell"/>
</dbReference>
<evidence type="ECO:0000256" key="14">
    <source>
        <dbReference type="SAM" id="MobiDB-lite"/>
    </source>
</evidence>